<evidence type="ECO:0000313" key="1">
    <source>
        <dbReference type="EMBL" id="CAF0781171.1"/>
    </source>
</evidence>
<organism evidence="2 5">
    <name type="scientific">Didymodactylos carnosus</name>
    <dbReference type="NCBI Taxonomy" id="1234261"/>
    <lineage>
        <taxon>Eukaryota</taxon>
        <taxon>Metazoa</taxon>
        <taxon>Spiralia</taxon>
        <taxon>Gnathifera</taxon>
        <taxon>Rotifera</taxon>
        <taxon>Eurotatoria</taxon>
        <taxon>Bdelloidea</taxon>
        <taxon>Philodinida</taxon>
        <taxon>Philodinidae</taxon>
        <taxon>Didymodactylos</taxon>
    </lineage>
</organism>
<reference evidence="2" key="1">
    <citation type="submission" date="2021-02" db="EMBL/GenBank/DDBJ databases">
        <authorList>
            <person name="Nowell W R."/>
        </authorList>
    </citation>
    <scope>NUCLEOTIDE SEQUENCE</scope>
</reference>
<dbReference type="Proteomes" id="UP000663829">
    <property type="component" value="Unassembled WGS sequence"/>
</dbReference>
<comment type="caution">
    <text evidence="2">The sequence shown here is derived from an EMBL/GenBank/DDBJ whole genome shotgun (WGS) entry which is preliminary data.</text>
</comment>
<accession>A0A813V9Y9</accession>
<dbReference type="Proteomes" id="UP000681722">
    <property type="component" value="Unassembled WGS sequence"/>
</dbReference>
<proteinExistence type="predicted"/>
<dbReference type="Proteomes" id="UP000682733">
    <property type="component" value="Unassembled WGS sequence"/>
</dbReference>
<dbReference type="AlphaFoldDB" id="A0A813V9Y9"/>
<dbReference type="EMBL" id="CAJNOQ010000822">
    <property type="protein sequence ID" value="CAF0842223.1"/>
    <property type="molecule type" value="Genomic_DNA"/>
</dbReference>
<keyword evidence="5" id="KW-1185">Reference proteome</keyword>
<dbReference type="EMBL" id="CAJNOK010000883">
    <property type="protein sequence ID" value="CAF0781171.1"/>
    <property type="molecule type" value="Genomic_DNA"/>
</dbReference>
<evidence type="ECO:0000313" key="3">
    <source>
        <dbReference type="EMBL" id="CAF3562814.1"/>
    </source>
</evidence>
<dbReference type="EMBL" id="CAJOBA010000883">
    <property type="protein sequence ID" value="CAF3562814.1"/>
    <property type="molecule type" value="Genomic_DNA"/>
</dbReference>
<sequence length="101" mass="11733">MSHGTRILKVSEFHVFTDKAKSCFLNRSKQSELSILFDSHYRGVNQVRRSKCFHLSNSIIGGIWSTNSKPSKAQMQEIMKLIVDQLLKLKNKFTPYMLRID</sequence>
<protein>
    <submittedName>
        <fullName evidence="2">Uncharacterized protein</fullName>
    </submittedName>
</protein>
<evidence type="ECO:0000313" key="5">
    <source>
        <dbReference type="Proteomes" id="UP000663829"/>
    </source>
</evidence>
<gene>
    <name evidence="2" type="ORF">GPM918_LOCUS5624</name>
    <name evidence="1" type="ORF">OVA965_LOCUS3616</name>
    <name evidence="4" type="ORF">SRO942_LOCUS5624</name>
    <name evidence="3" type="ORF">TMI583_LOCUS3615</name>
</gene>
<dbReference type="Proteomes" id="UP000677228">
    <property type="component" value="Unassembled WGS sequence"/>
</dbReference>
<dbReference type="EMBL" id="CAJOBC010000822">
    <property type="protein sequence ID" value="CAF3629547.1"/>
    <property type="molecule type" value="Genomic_DNA"/>
</dbReference>
<name>A0A813V9Y9_9BILA</name>
<evidence type="ECO:0000313" key="2">
    <source>
        <dbReference type="EMBL" id="CAF0842223.1"/>
    </source>
</evidence>
<evidence type="ECO:0000313" key="4">
    <source>
        <dbReference type="EMBL" id="CAF3629547.1"/>
    </source>
</evidence>